<feature type="transmembrane region" description="Helical" evidence="1">
    <location>
        <begin position="281"/>
        <end position="306"/>
    </location>
</feature>
<dbReference type="PANTHER" id="PTHR48090">
    <property type="entry name" value="UNDECAPRENYL-PHOSPHATE 4-DEOXY-4-FORMAMIDO-L-ARABINOSE TRANSFERASE-RELATED"/>
    <property type="match status" value="1"/>
</dbReference>
<dbReference type="RefSeq" id="WP_133678045.1">
    <property type="nucleotide sequence ID" value="NZ_SNZP01000001.1"/>
</dbReference>
<dbReference type="GO" id="GO:0005886">
    <property type="term" value="C:plasma membrane"/>
    <property type="evidence" value="ECO:0007669"/>
    <property type="project" value="TreeGrafter"/>
</dbReference>
<keyword evidence="1" id="KW-0812">Transmembrane</keyword>
<evidence type="ECO:0000259" key="2">
    <source>
        <dbReference type="Pfam" id="PF00535"/>
    </source>
</evidence>
<evidence type="ECO:0000313" key="3">
    <source>
        <dbReference type="EMBL" id="TDR82716.1"/>
    </source>
</evidence>
<dbReference type="AlphaFoldDB" id="A0A4R7BG75"/>
<dbReference type="SUPFAM" id="SSF53448">
    <property type="entry name" value="Nucleotide-diphospho-sugar transferases"/>
    <property type="match status" value="1"/>
</dbReference>
<protein>
    <submittedName>
        <fullName evidence="3">Glycosyltransferase involved in cell wall biosynthesis</fullName>
    </submittedName>
</protein>
<evidence type="ECO:0000313" key="4">
    <source>
        <dbReference type="Proteomes" id="UP000295611"/>
    </source>
</evidence>
<dbReference type="Gene3D" id="3.90.550.10">
    <property type="entry name" value="Spore Coat Polysaccharide Biosynthesis Protein SpsA, Chain A"/>
    <property type="match status" value="1"/>
</dbReference>
<sequence length="335" mass="37835">MTEDFVPEYLLQLRAAERPADPLVSCIVPAFNEAENIAPLLHTLHQILLAQGLRHELIVIDDGSRDATVERVLRLKEQLPVTLVQLSRNFGKELALTAGIDLARGDVAVLIDGDFQHPPEMIPAFLDNWRKGYDMVYSVRASREGESFAKRWFTRVFYTLLNTGAQLKIPENTQDFRVLDRCILDALRQMPERNRFMKGLYNWVGFTRLGVETHTNDRRGGQSSFNLYRLLGLGLTGLTAFSNVPLRIWTLVGSIISLTSIAYALFVLLQTLLYGNDQHGWPTLIVAIMFLGGVQLLSIGVLGEYIGRIFTEVKLRPSYFVSRITHLTSSDEGRE</sequence>
<dbReference type="Proteomes" id="UP000295611">
    <property type="component" value="Unassembled WGS sequence"/>
</dbReference>
<keyword evidence="1" id="KW-0472">Membrane</keyword>
<feature type="transmembrane region" description="Helical" evidence="1">
    <location>
        <begin position="248"/>
        <end position="269"/>
    </location>
</feature>
<gene>
    <name evidence="3" type="ORF">DFP86_101105</name>
</gene>
<accession>A0A4R7BG75</accession>
<dbReference type="OrthoDB" id="9811884at2"/>
<dbReference type="EMBL" id="SNZP01000001">
    <property type="protein sequence ID" value="TDR82716.1"/>
    <property type="molecule type" value="Genomic_DNA"/>
</dbReference>
<keyword evidence="3" id="KW-0808">Transferase</keyword>
<dbReference type="Pfam" id="PF00535">
    <property type="entry name" value="Glycos_transf_2"/>
    <property type="match status" value="1"/>
</dbReference>
<keyword evidence="1" id="KW-1133">Transmembrane helix</keyword>
<keyword evidence="4" id="KW-1185">Reference proteome</keyword>
<dbReference type="GO" id="GO:0016740">
    <property type="term" value="F:transferase activity"/>
    <property type="evidence" value="ECO:0007669"/>
    <property type="project" value="UniProtKB-KW"/>
</dbReference>
<organism evidence="3 4">
    <name type="scientific">Paludibacterium purpuratum</name>
    <dbReference type="NCBI Taxonomy" id="1144873"/>
    <lineage>
        <taxon>Bacteria</taxon>
        <taxon>Pseudomonadati</taxon>
        <taxon>Pseudomonadota</taxon>
        <taxon>Betaproteobacteria</taxon>
        <taxon>Neisseriales</taxon>
        <taxon>Chromobacteriaceae</taxon>
        <taxon>Paludibacterium</taxon>
    </lineage>
</organism>
<dbReference type="InterPro" id="IPR001173">
    <property type="entry name" value="Glyco_trans_2-like"/>
</dbReference>
<dbReference type="CDD" id="cd04187">
    <property type="entry name" value="DPM1_like_bac"/>
    <property type="match status" value="1"/>
</dbReference>
<dbReference type="InterPro" id="IPR050256">
    <property type="entry name" value="Glycosyltransferase_2"/>
</dbReference>
<proteinExistence type="predicted"/>
<name>A0A4R7BG75_9NEIS</name>
<comment type="caution">
    <text evidence="3">The sequence shown here is derived from an EMBL/GenBank/DDBJ whole genome shotgun (WGS) entry which is preliminary data.</text>
</comment>
<dbReference type="InterPro" id="IPR029044">
    <property type="entry name" value="Nucleotide-diphossugar_trans"/>
</dbReference>
<dbReference type="PANTHER" id="PTHR48090:SF8">
    <property type="entry name" value="GLYCOSYLTRANSFERASE CSBB-RELATED"/>
    <property type="match status" value="1"/>
</dbReference>
<evidence type="ECO:0000256" key="1">
    <source>
        <dbReference type="SAM" id="Phobius"/>
    </source>
</evidence>
<feature type="domain" description="Glycosyltransferase 2-like" evidence="2">
    <location>
        <begin position="25"/>
        <end position="185"/>
    </location>
</feature>
<reference evidence="3 4" key="1">
    <citation type="submission" date="2019-03" db="EMBL/GenBank/DDBJ databases">
        <title>Genomic Encyclopedia of Type Strains, Phase III (KMG-III): the genomes of soil and plant-associated and newly described type strains.</title>
        <authorList>
            <person name="Whitman W."/>
        </authorList>
    </citation>
    <scope>NUCLEOTIDE SEQUENCE [LARGE SCALE GENOMIC DNA]</scope>
    <source>
        <strain evidence="3 4">CECT 8976</strain>
    </source>
</reference>
<feature type="transmembrane region" description="Helical" evidence="1">
    <location>
        <begin position="225"/>
        <end position="241"/>
    </location>
</feature>